<sequence length="1025" mass="116477">MLKNKLGKTVAEHFTYFLVSKGYMEDEYCMNKKKLTDIFKDEYLPLYHVRMTPYLILQALAQYKCIKRVNKDTPELVLFKASKVQEIVSSHGGRVQEPLPPSPPDKSVTDSVMKVYVTQQHAFHIGFKREPAVTSTECKICSVNFADEVQYEAHLGLESHTVKEAYRSNRKSLFSKHSISVKFASEDVVEEIIVRDGAVGSVSVTVSNTGMAHCQLLKIFVLYQLTEIEEMLPALPLHLKPGGHITISLDYDFRNSGAYLYPLLLKVLDSRNISSYILKELVFRVQSELMDDLKPTSPYKRPLKNVMKHCEGPIVYGEPMPPIPNRLVSARKLPQYEFPQALRHVINHGFKPLENMNPAVAQKLKEVRLLLGQDGEKLLKEEKYTPFFRLLLYIEEHQMENDIHAYDCKGQKMEAVDGNKNLLCLTVPGLAENRPSVLRGDSIFVMIEGEKSVKYEGVVHHVRELELLLGFHRSLREKFLPNMKFCVQFGFNRWNLRCQHRALEMIKSHGITNHLFPSKHTTIPLRNVTITKWFSKHLSGNPKQRQAVQSIVSGTSYPAPYVIFGPPGTGKTVTIVEAVTQLYHLDKPNGHLLICAPSNSAANEVTKRLLISCQGHIPDRDIFRLYAASYNVGAIPEELKKCSNYTDDFFFPSKEEIMKYAVVVVTLATAARLVTGGIPAGHFSHLFIDESGQAVEPETLIPVGGLFTSEKENGRLFGQLVLAGDPKQLGPILRSPVAINLGLGMSFLERLMNQCDLYKKNERDQLYNPAVLTKLVQNFRSHKSILALPDRMFYEKELQVCGDPVLTSLACSWEGLPKKGFPLIFHGVKGKDQREGNSPSYFNVQEIEVIVRYVEQLLADRFSGRKLRQQDIGVITPYRKQVEKIKQTFKKCKWEHITVGSVEEFQGQERLVIIISTVRSTVELLQDDYKLHLGFLKNPKRFNVALTRSKALLITVGNPDILQHDEHWRELILFCRDHGGYKGYPLRLSPLSQQVEHITFDLSSLRIDLEGSSNTQDAPQWHSDI</sequence>
<dbReference type="STRING" id="136037.A0A067QX16"/>
<dbReference type="GO" id="GO:0003723">
    <property type="term" value="F:RNA binding"/>
    <property type="evidence" value="ECO:0007669"/>
    <property type="project" value="UniProtKB-KW"/>
</dbReference>
<dbReference type="GO" id="GO:0036464">
    <property type="term" value="C:cytoplasmic ribonucleoprotein granule"/>
    <property type="evidence" value="ECO:0007669"/>
    <property type="project" value="UniProtKB-SubCell"/>
</dbReference>
<evidence type="ECO:0000256" key="10">
    <source>
        <dbReference type="ARBA" id="ARBA00023158"/>
    </source>
</evidence>
<dbReference type="Pfam" id="PF21634">
    <property type="entry name" value="MOV-10_beta-barrel"/>
    <property type="match status" value="1"/>
</dbReference>
<dbReference type="GO" id="GO:0031047">
    <property type="term" value="P:regulatory ncRNA-mediated gene silencing"/>
    <property type="evidence" value="ECO:0007669"/>
    <property type="project" value="UniProtKB-KW"/>
</dbReference>
<organism evidence="13 14">
    <name type="scientific">Zootermopsis nevadensis</name>
    <name type="common">Dampwood termite</name>
    <dbReference type="NCBI Taxonomy" id="136037"/>
    <lineage>
        <taxon>Eukaryota</taxon>
        <taxon>Metazoa</taxon>
        <taxon>Ecdysozoa</taxon>
        <taxon>Arthropoda</taxon>
        <taxon>Hexapoda</taxon>
        <taxon>Insecta</taxon>
        <taxon>Pterygota</taxon>
        <taxon>Neoptera</taxon>
        <taxon>Polyneoptera</taxon>
        <taxon>Dictyoptera</taxon>
        <taxon>Blattodea</taxon>
        <taxon>Blattoidea</taxon>
        <taxon>Termitoidae</taxon>
        <taxon>Termopsidae</taxon>
        <taxon>Zootermopsis</taxon>
    </lineage>
</organism>
<dbReference type="SUPFAM" id="SSF52540">
    <property type="entry name" value="P-loop containing nucleoside triphosphate hydrolases"/>
    <property type="match status" value="1"/>
</dbReference>
<evidence type="ECO:0000313" key="13">
    <source>
        <dbReference type="EMBL" id="KDR14736.1"/>
    </source>
</evidence>
<dbReference type="GO" id="GO:0016787">
    <property type="term" value="F:hydrolase activity"/>
    <property type="evidence" value="ECO:0007669"/>
    <property type="project" value="UniProtKB-KW"/>
</dbReference>
<gene>
    <name evidence="13" type="ORF">L798_11664</name>
</gene>
<evidence type="ECO:0000313" key="14">
    <source>
        <dbReference type="Proteomes" id="UP000027135"/>
    </source>
</evidence>
<dbReference type="CDD" id="cd18808">
    <property type="entry name" value="SF1_C_Upf1"/>
    <property type="match status" value="1"/>
</dbReference>
<dbReference type="GO" id="GO:0032574">
    <property type="term" value="F:5'-3' RNA helicase activity"/>
    <property type="evidence" value="ECO:0007669"/>
    <property type="project" value="InterPro"/>
</dbReference>
<proteinExistence type="inferred from homology"/>
<dbReference type="OMA" id="QMENDIH"/>
<dbReference type="Pfam" id="PF13086">
    <property type="entry name" value="AAA_11"/>
    <property type="match status" value="2"/>
</dbReference>
<dbReference type="InterPro" id="IPR047187">
    <property type="entry name" value="SF1_C_Upf1"/>
</dbReference>
<dbReference type="InParanoid" id="A0A067QX16"/>
<dbReference type="Pfam" id="PF13087">
    <property type="entry name" value="AAA_12"/>
    <property type="match status" value="1"/>
</dbReference>
<evidence type="ECO:0000256" key="1">
    <source>
        <dbReference type="ARBA" id="ARBA00004331"/>
    </source>
</evidence>
<evidence type="ECO:0000256" key="6">
    <source>
        <dbReference type="ARBA" id="ARBA00022801"/>
    </source>
</evidence>
<keyword evidence="4" id="KW-0963">Cytoplasm</keyword>
<name>A0A067QX16_ZOONE</name>
<dbReference type="FunFam" id="3.40.50.300:FF:000608">
    <property type="entry name" value="Mov10 RISC complex RNA helicase"/>
    <property type="match status" value="1"/>
</dbReference>
<dbReference type="GO" id="GO:0005524">
    <property type="term" value="F:ATP binding"/>
    <property type="evidence" value="ECO:0007669"/>
    <property type="project" value="UniProtKB-KW"/>
</dbReference>
<comment type="subcellular location">
    <subcellularLocation>
        <location evidence="1">Cytoplasm</location>
        <location evidence="1">Cytoplasmic ribonucleoprotein granule</location>
    </subcellularLocation>
</comment>
<accession>A0A067QX16</accession>
<dbReference type="InterPro" id="IPR049079">
    <property type="entry name" value="Mov-10_helical"/>
</dbReference>
<dbReference type="InterPro" id="IPR049080">
    <property type="entry name" value="MOV-10-like_beta-barrel"/>
</dbReference>
<evidence type="ECO:0000256" key="5">
    <source>
        <dbReference type="ARBA" id="ARBA00022741"/>
    </source>
</evidence>
<dbReference type="PANTHER" id="PTHR45418">
    <property type="entry name" value="CANCER/TESTIS ANTIGEN 55"/>
    <property type="match status" value="1"/>
</dbReference>
<dbReference type="PANTHER" id="PTHR45418:SF1">
    <property type="entry name" value="CANCER_TESTIS ANTIGEN 55"/>
    <property type="match status" value="1"/>
</dbReference>
<dbReference type="PROSITE" id="PS00028">
    <property type="entry name" value="ZINC_FINGER_C2H2_1"/>
    <property type="match status" value="1"/>
</dbReference>
<keyword evidence="5" id="KW-0547">Nucleotide-binding</keyword>
<dbReference type="InterPro" id="IPR041679">
    <property type="entry name" value="DNA2/NAM7-like_C"/>
</dbReference>
<dbReference type="EMBL" id="KK852866">
    <property type="protein sequence ID" value="KDR14736.1"/>
    <property type="molecule type" value="Genomic_DNA"/>
</dbReference>
<keyword evidence="6" id="KW-0378">Hydrolase</keyword>
<dbReference type="Proteomes" id="UP000027135">
    <property type="component" value="Unassembled WGS sequence"/>
</dbReference>
<reference evidence="13 14" key="1">
    <citation type="journal article" date="2014" name="Nat. Commun.">
        <title>Molecular traces of alternative social organization in a termite genome.</title>
        <authorList>
            <person name="Terrapon N."/>
            <person name="Li C."/>
            <person name="Robertson H.M."/>
            <person name="Ji L."/>
            <person name="Meng X."/>
            <person name="Booth W."/>
            <person name="Chen Z."/>
            <person name="Childers C.P."/>
            <person name="Glastad K.M."/>
            <person name="Gokhale K."/>
            <person name="Gowin J."/>
            <person name="Gronenberg W."/>
            <person name="Hermansen R.A."/>
            <person name="Hu H."/>
            <person name="Hunt B.G."/>
            <person name="Huylmans A.K."/>
            <person name="Khalil S.M."/>
            <person name="Mitchell R.D."/>
            <person name="Munoz-Torres M.C."/>
            <person name="Mustard J.A."/>
            <person name="Pan H."/>
            <person name="Reese J.T."/>
            <person name="Scharf M.E."/>
            <person name="Sun F."/>
            <person name="Vogel H."/>
            <person name="Xiao J."/>
            <person name="Yang W."/>
            <person name="Yang Z."/>
            <person name="Yang Z."/>
            <person name="Zhou J."/>
            <person name="Zhu J."/>
            <person name="Brent C.S."/>
            <person name="Elsik C.G."/>
            <person name="Goodisman M.A."/>
            <person name="Liberles D.A."/>
            <person name="Roe R.M."/>
            <person name="Vargo E.L."/>
            <person name="Vilcinskas A."/>
            <person name="Wang J."/>
            <person name="Bornberg-Bauer E."/>
            <person name="Korb J."/>
            <person name="Zhang G."/>
            <person name="Liebig J."/>
        </authorList>
    </citation>
    <scope>NUCLEOTIDE SEQUENCE [LARGE SCALE GENOMIC DNA]</scope>
    <source>
        <tissue evidence="13">Whole organism</tissue>
    </source>
</reference>
<dbReference type="CDD" id="cd18038">
    <property type="entry name" value="DEXXQc_Helz-like"/>
    <property type="match status" value="1"/>
</dbReference>
<keyword evidence="10" id="KW-0943">RNA-mediated gene silencing</keyword>
<evidence type="ECO:0000256" key="11">
    <source>
        <dbReference type="ARBA" id="ARBA00047984"/>
    </source>
</evidence>
<dbReference type="EC" id="3.6.4.13" evidence="3"/>
<dbReference type="eggNOG" id="KOG1804">
    <property type="taxonomic scope" value="Eukaryota"/>
</dbReference>
<keyword evidence="8" id="KW-0067">ATP-binding</keyword>
<dbReference type="AlphaFoldDB" id="A0A067QX16"/>
<keyword evidence="14" id="KW-1185">Reference proteome</keyword>
<comment type="similarity">
    <text evidence="2">Belongs to the DNA2/NAM7 helicase family. SDE3 subfamily.</text>
</comment>
<evidence type="ECO:0000256" key="4">
    <source>
        <dbReference type="ARBA" id="ARBA00022490"/>
    </source>
</evidence>
<dbReference type="OrthoDB" id="6513042at2759"/>
<feature type="domain" description="C2H2-type" evidence="12">
    <location>
        <begin position="138"/>
        <end position="160"/>
    </location>
</feature>
<dbReference type="InterPro" id="IPR013087">
    <property type="entry name" value="Znf_C2H2_type"/>
</dbReference>
<keyword evidence="9" id="KW-0694">RNA-binding</keyword>
<evidence type="ECO:0000256" key="3">
    <source>
        <dbReference type="ARBA" id="ARBA00012552"/>
    </source>
</evidence>
<keyword evidence="7 13" id="KW-0347">Helicase</keyword>
<evidence type="ECO:0000256" key="9">
    <source>
        <dbReference type="ARBA" id="ARBA00022884"/>
    </source>
</evidence>
<dbReference type="InterPro" id="IPR026122">
    <property type="entry name" value="MOV-10/SDE3_DEXXQ/H-box"/>
</dbReference>
<dbReference type="InterPro" id="IPR041677">
    <property type="entry name" value="DNA2/NAM7_AAA_11"/>
</dbReference>
<evidence type="ECO:0000256" key="7">
    <source>
        <dbReference type="ARBA" id="ARBA00022806"/>
    </source>
</evidence>
<dbReference type="InterPro" id="IPR027417">
    <property type="entry name" value="P-loop_NTPase"/>
</dbReference>
<evidence type="ECO:0000256" key="2">
    <source>
        <dbReference type="ARBA" id="ARBA00005601"/>
    </source>
</evidence>
<dbReference type="Gene3D" id="3.40.50.300">
    <property type="entry name" value="P-loop containing nucleotide triphosphate hydrolases"/>
    <property type="match status" value="2"/>
</dbReference>
<dbReference type="Pfam" id="PF21635">
    <property type="entry name" value="Mov-10_helical"/>
    <property type="match status" value="1"/>
</dbReference>
<evidence type="ECO:0000259" key="12">
    <source>
        <dbReference type="PROSITE" id="PS00028"/>
    </source>
</evidence>
<protein>
    <recommendedName>
        <fullName evidence="3">RNA helicase</fullName>
        <ecNumber evidence="3">3.6.4.13</ecNumber>
    </recommendedName>
</protein>
<evidence type="ECO:0000256" key="8">
    <source>
        <dbReference type="ARBA" id="ARBA00022840"/>
    </source>
</evidence>
<comment type="catalytic activity">
    <reaction evidence="11">
        <text>ATP + H2O = ADP + phosphate + H(+)</text>
        <dbReference type="Rhea" id="RHEA:13065"/>
        <dbReference type="ChEBI" id="CHEBI:15377"/>
        <dbReference type="ChEBI" id="CHEBI:15378"/>
        <dbReference type="ChEBI" id="CHEBI:30616"/>
        <dbReference type="ChEBI" id="CHEBI:43474"/>
        <dbReference type="ChEBI" id="CHEBI:456216"/>
        <dbReference type="EC" id="3.6.4.13"/>
    </reaction>
</comment>